<sequence length="125" mass="13527">MRIGELAQRTGASTRALRYYEQQGLLAAARHGNGYRTFDVSAVDTVQRIRALLAAGLTTDAIARVLPCTRDSSPRIEPCAEVVAILQSQIGRMDALATDLARSRDLLASILVDSGVPVPDERRAH</sequence>
<feature type="domain" description="HTH merR-type" evidence="5">
    <location>
        <begin position="1"/>
        <end position="68"/>
    </location>
</feature>
<dbReference type="PROSITE" id="PS50937">
    <property type="entry name" value="HTH_MERR_2"/>
    <property type="match status" value="1"/>
</dbReference>
<dbReference type="InterPro" id="IPR009061">
    <property type="entry name" value="DNA-bd_dom_put_sf"/>
</dbReference>
<dbReference type="GO" id="GO:0003700">
    <property type="term" value="F:DNA-binding transcription factor activity"/>
    <property type="evidence" value="ECO:0007669"/>
    <property type="project" value="InterPro"/>
</dbReference>
<dbReference type="PRINTS" id="PR00040">
    <property type="entry name" value="HTHMERR"/>
</dbReference>
<evidence type="ECO:0000259" key="5">
    <source>
        <dbReference type="PROSITE" id="PS50937"/>
    </source>
</evidence>
<dbReference type="SMART" id="SM00422">
    <property type="entry name" value="HTH_MERR"/>
    <property type="match status" value="1"/>
</dbReference>
<dbReference type="PANTHER" id="PTHR30204:SF69">
    <property type="entry name" value="MERR-FAMILY TRANSCRIPTIONAL REGULATOR"/>
    <property type="match status" value="1"/>
</dbReference>
<evidence type="ECO:0000256" key="1">
    <source>
        <dbReference type="ARBA" id="ARBA00022491"/>
    </source>
</evidence>
<dbReference type="InterPro" id="IPR000551">
    <property type="entry name" value="MerR-type_HTH_dom"/>
</dbReference>
<evidence type="ECO:0000313" key="6">
    <source>
        <dbReference type="EMBL" id="MBB5915669.1"/>
    </source>
</evidence>
<dbReference type="PANTHER" id="PTHR30204">
    <property type="entry name" value="REDOX-CYCLING DRUG-SENSING TRANSCRIPTIONAL ACTIVATOR SOXR"/>
    <property type="match status" value="1"/>
</dbReference>
<keyword evidence="7" id="KW-1185">Reference proteome</keyword>
<name>A0A7W9PGD0_9NOCA</name>
<accession>A0A7W9PGD0</accession>
<dbReference type="EMBL" id="JACHIT010000002">
    <property type="protein sequence ID" value="MBB5915669.1"/>
    <property type="molecule type" value="Genomic_DNA"/>
</dbReference>
<evidence type="ECO:0000256" key="3">
    <source>
        <dbReference type="ARBA" id="ARBA00023125"/>
    </source>
</evidence>
<keyword evidence="4" id="KW-0804">Transcription</keyword>
<keyword evidence="1" id="KW-0678">Repressor</keyword>
<dbReference type="Proteomes" id="UP000540412">
    <property type="component" value="Unassembled WGS sequence"/>
</dbReference>
<keyword evidence="3 6" id="KW-0238">DNA-binding</keyword>
<proteinExistence type="predicted"/>
<comment type="caution">
    <text evidence="6">The sequence shown here is derived from an EMBL/GenBank/DDBJ whole genome shotgun (WGS) entry which is preliminary data.</text>
</comment>
<dbReference type="GO" id="GO:0003677">
    <property type="term" value="F:DNA binding"/>
    <property type="evidence" value="ECO:0007669"/>
    <property type="project" value="UniProtKB-KW"/>
</dbReference>
<dbReference type="Gene3D" id="1.10.1660.10">
    <property type="match status" value="1"/>
</dbReference>
<gene>
    <name evidence="6" type="ORF">BJY24_004581</name>
</gene>
<evidence type="ECO:0000256" key="2">
    <source>
        <dbReference type="ARBA" id="ARBA00023015"/>
    </source>
</evidence>
<protein>
    <submittedName>
        <fullName evidence="6">DNA-binding transcriptional MerR regulator</fullName>
    </submittedName>
</protein>
<dbReference type="InterPro" id="IPR047057">
    <property type="entry name" value="MerR_fam"/>
</dbReference>
<evidence type="ECO:0000256" key="4">
    <source>
        <dbReference type="ARBA" id="ARBA00023163"/>
    </source>
</evidence>
<organism evidence="6 7">
    <name type="scientific">Nocardia transvalensis</name>
    <dbReference type="NCBI Taxonomy" id="37333"/>
    <lineage>
        <taxon>Bacteria</taxon>
        <taxon>Bacillati</taxon>
        <taxon>Actinomycetota</taxon>
        <taxon>Actinomycetes</taxon>
        <taxon>Mycobacteriales</taxon>
        <taxon>Nocardiaceae</taxon>
        <taxon>Nocardia</taxon>
    </lineage>
</organism>
<dbReference type="AlphaFoldDB" id="A0A7W9PGD0"/>
<evidence type="ECO:0000313" key="7">
    <source>
        <dbReference type="Proteomes" id="UP000540412"/>
    </source>
</evidence>
<dbReference type="SUPFAM" id="SSF46955">
    <property type="entry name" value="Putative DNA-binding domain"/>
    <property type="match status" value="1"/>
</dbReference>
<dbReference type="Pfam" id="PF13411">
    <property type="entry name" value="MerR_1"/>
    <property type="match status" value="1"/>
</dbReference>
<keyword evidence="2" id="KW-0805">Transcription regulation</keyword>
<dbReference type="RefSeq" id="WP_040748962.1">
    <property type="nucleotide sequence ID" value="NZ_JACHIT010000002.1"/>
</dbReference>
<dbReference type="CDD" id="cd01282">
    <property type="entry name" value="HTH_MerR-like_sg3"/>
    <property type="match status" value="1"/>
</dbReference>
<reference evidence="6 7" key="1">
    <citation type="submission" date="2020-08" db="EMBL/GenBank/DDBJ databases">
        <title>Sequencing the genomes of 1000 actinobacteria strains.</title>
        <authorList>
            <person name="Klenk H.-P."/>
        </authorList>
    </citation>
    <scope>NUCLEOTIDE SEQUENCE [LARGE SCALE GENOMIC DNA]</scope>
    <source>
        <strain evidence="6 7">DSM 43582</strain>
    </source>
</reference>